<evidence type="ECO:0000256" key="4">
    <source>
        <dbReference type="ARBA" id="ARBA00022679"/>
    </source>
</evidence>
<dbReference type="GO" id="GO:0048015">
    <property type="term" value="P:phosphatidylinositol-mediated signaling"/>
    <property type="evidence" value="ECO:0007669"/>
    <property type="project" value="TreeGrafter"/>
</dbReference>
<dbReference type="Gene3D" id="1.10.1070.11">
    <property type="entry name" value="Phosphatidylinositol 3-/4-kinase, catalytic domain"/>
    <property type="match status" value="1"/>
</dbReference>
<organism evidence="10 11">
    <name type="scientific">Malassezia yamatoensis</name>
    <dbReference type="NCBI Taxonomy" id="253288"/>
    <lineage>
        <taxon>Eukaryota</taxon>
        <taxon>Fungi</taxon>
        <taxon>Dikarya</taxon>
        <taxon>Basidiomycota</taxon>
        <taxon>Ustilaginomycotina</taxon>
        <taxon>Malasseziomycetes</taxon>
        <taxon>Malasseziales</taxon>
        <taxon>Malasseziaceae</taxon>
        <taxon>Malassezia</taxon>
    </lineage>
</organism>
<feature type="domain" description="PIK helical" evidence="9">
    <location>
        <begin position="1356"/>
        <end position="1534"/>
    </location>
</feature>
<dbReference type="InterPro" id="IPR042236">
    <property type="entry name" value="PI3K_accessory_sf"/>
</dbReference>
<evidence type="ECO:0000256" key="6">
    <source>
        <dbReference type="ARBA" id="ARBA00022777"/>
    </source>
</evidence>
<dbReference type="CDD" id="cd05167">
    <property type="entry name" value="PI4Kc_III_alpha"/>
    <property type="match status" value="1"/>
</dbReference>
<dbReference type="PROSITE" id="PS50290">
    <property type="entry name" value="PI3_4_KINASE_3"/>
    <property type="match status" value="1"/>
</dbReference>
<dbReference type="Gene3D" id="1.25.40.70">
    <property type="entry name" value="Phosphatidylinositol 3-kinase, accessory domain (PIK)"/>
    <property type="match status" value="1"/>
</dbReference>
<dbReference type="PANTHER" id="PTHR10048">
    <property type="entry name" value="PHOSPHATIDYLINOSITOL KINASE"/>
    <property type="match status" value="1"/>
</dbReference>
<evidence type="ECO:0000313" key="11">
    <source>
        <dbReference type="Proteomes" id="UP001219567"/>
    </source>
</evidence>
<feature type="domain" description="PI3K/PI4K catalytic" evidence="8">
    <location>
        <begin position="1607"/>
        <end position="1889"/>
    </location>
</feature>
<evidence type="ECO:0000259" key="8">
    <source>
        <dbReference type="PROSITE" id="PS50290"/>
    </source>
</evidence>
<dbReference type="GO" id="GO:0005524">
    <property type="term" value="F:ATP binding"/>
    <property type="evidence" value="ECO:0007669"/>
    <property type="project" value="UniProtKB-KW"/>
</dbReference>
<dbReference type="InterPro" id="IPR011009">
    <property type="entry name" value="Kinase-like_dom_sf"/>
</dbReference>
<dbReference type="InterPro" id="IPR045495">
    <property type="entry name" value="PI4K_N"/>
</dbReference>
<comment type="similarity">
    <text evidence="2">Belongs to the PI3/PI4-kinase family. Type III PI4K subfamily.</text>
</comment>
<proteinExistence type="inferred from homology"/>
<evidence type="ECO:0000256" key="5">
    <source>
        <dbReference type="ARBA" id="ARBA00022741"/>
    </source>
</evidence>
<dbReference type="PANTHER" id="PTHR10048:SF15">
    <property type="entry name" value="PHOSPHATIDYLINOSITOL 4-KINASE ALPHA"/>
    <property type="match status" value="1"/>
</dbReference>
<dbReference type="SMART" id="SM00145">
    <property type="entry name" value="PI3Ka"/>
    <property type="match status" value="1"/>
</dbReference>
<name>A0AAJ5YQS9_9BASI</name>
<dbReference type="SMART" id="SM00146">
    <property type="entry name" value="PI3Kc"/>
    <property type="match status" value="1"/>
</dbReference>
<evidence type="ECO:0000256" key="7">
    <source>
        <dbReference type="ARBA" id="ARBA00022840"/>
    </source>
</evidence>
<dbReference type="InterPro" id="IPR018936">
    <property type="entry name" value="PI3/4_kinase_CS"/>
</dbReference>
<keyword evidence="7" id="KW-0067">ATP-binding</keyword>
<dbReference type="InterPro" id="IPR000403">
    <property type="entry name" value="PI3/4_kinase_cat_dom"/>
</dbReference>
<keyword evidence="5" id="KW-0547">Nucleotide-binding</keyword>
<comment type="catalytic activity">
    <reaction evidence="1">
        <text>a 1,2-diacyl-sn-glycero-3-phospho-(1D-myo-inositol) + ATP = a 1,2-diacyl-sn-glycero-3-phospho-(1D-myo-inositol 4-phosphate) + ADP + H(+)</text>
        <dbReference type="Rhea" id="RHEA:19877"/>
        <dbReference type="ChEBI" id="CHEBI:15378"/>
        <dbReference type="ChEBI" id="CHEBI:30616"/>
        <dbReference type="ChEBI" id="CHEBI:57880"/>
        <dbReference type="ChEBI" id="CHEBI:58178"/>
        <dbReference type="ChEBI" id="CHEBI:456216"/>
        <dbReference type="EC" id="2.7.1.67"/>
    </reaction>
</comment>
<dbReference type="Gene3D" id="3.30.1010.10">
    <property type="entry name" value="Phosphatidylinositol 3-kinase Catalytic Subunit, Chain A, domain 4"/>
    <property type="match status" value="1"/>
</dbReference>
<keyword evidence="11" id="KW-1185">Reference proteome</keyword>
<protein>
    <recommendedName>
        <fullName evidence="3">1-phosphatidylinositol 4-kinase</fullName>
        <ecNumber evidence="3">2.7.1.67</ecNumber>
    </recommendedName>
</protein>
<dbReference type="FunFam" id="1.25.40.70:FF:000011">
    <property type="entry name" value="Phosphatidylinositol 4-kinase alpha"/>
    <property type="match status" value="1"/>
</dbReference>
<dbReference type="Proteomes" id="UP001219567">
    <property type="component" value="Chromosome 1"/>
</dbReference>
<dbReference type="FunFam" id="1.10.1070.11:FF:000012">
    <property type="entry name" value="Phosphatidylinositol 4-kinase alpha 1"/>
    <property type="match status" value="1"/>
</dbReference>
<accession>A0AAJ5YQS9</accession>
<evidence type="ECO:0000256" key="3">
    <source>
        <dbReference type="ARBA" id="ARBA00012169"/>
    </source>
</evidence>
<dbReference type="GO" id="GO:0005737">
    <property type="term" value="C:cytoplasm"/>
    <property type="evidence" value="ECO:0007669"/>
    <property type="project" value="TreeGrafter"/>
</dbReference>
<evidence type="ECO:0000313" key="10">
    <source>
        <dbReference type="EMBL" id="WFC98341.1"/>
    </source>
</evidence>
<dbReference type="PROSITE" id="PS00915">
    <property type="entry name" value="PI3_4_KINASE_1"/>
    <property type="match status" value="1"/>
</dbReference>
<dbReference type="EC" id="2.7.1.67" evidence="3"/>
<dbReference type="InterPro" id="IPR015433">
    <property type="entry name" value="PI3/4_kinase"/>
</dbReference>
<dbReference type="Pfam" id="PF00613">
    <property type="entry name" value="PI3Ka"/>
    <property type="match status" value="1"/>
</dbReference>
<dbReference type="PROSITE" id="PS00916">
    <property type="entry name" value="PI3_4_KINASE_2"/>
    <property type="match status" value="1"/>
</dbReference>
<dbReference type="Pfam" id="PF19274">
    <property type="entry name" value="PI4K_N"/>
    <property type="match status" value="1"/>
</dbReference>
<reference evidence="10 11" key="1">
    <citation type="submission" date="2023-03" db="EMBL/GenBank/DDBJ databases">
        <title>Mating type loci evolution in Malassezia.</title>
        <authorList>
            <person name="Coelho M.A."/>
        </authorList>
    </citation>
    <scope>NUCLEOTIDE SEQUENCE [LARGE SCALE GENOMIC DNA]</scope>
    <source>
        <strain evidence="10 11">CBS 9725</strain>
    </source>
</reference>
<dbReference type="GO" id="GO:0004430">
    <property type="term" value="F:1-phosphatidylinositol 4-kinase activity"/>
    <property type="evidence" value="ECO:0007669"/>
    <property type="project" value="UniProtKB-EC"/>
</dbReference>
<dbReference type="FunFam" id="3.30.1010.10:FF:000014">
    <property type="entry name" value="Phosphatidylinositol 4-kinase STT4"/>
    <property type="match status" value="1"/>
</dbReference>
<dbReference type="GO" id="GO:0005886">
    <property type="term" value="C:plasma membrane"/>
    <property type="evidence" value="ECO:0007669"/>
    <property type="project" value="TreeGrafter"/>
</dbReference>
<dbReference type="InterPro" id="IPR016024">
    <property type="entry name" value="ARM-type_fold"/>
</dbReference>
<dbReference type="PROSITE" id="PS51545">
    <property type="entry name" value="PIK_HELICAL"/>
    <property type="match status" value="1"/>
</dbReference>
<evidence type="ECO:0000259" key="9">
    <source>
        <dbReference type="PROSITE" id="PS51545"/>
    </source>
</evidence>
<dbReference type="EMBL" id="CP119943">
    <property type="protein sequence ID" value="WFC98341.1"/>
    <property type="molecule type" value="Genomic_DNA"/>
</dbReference>
<dbReference type="SUPFAM" id="SSF56112">
    <property type="entry name" value="Protein kinase-like (PK-like)"/>
    <property type="match status" value="1"/>
</dbReference>
<sequence length="1907" mass="210787">MDILDLPTHTLILTDIAENLALGAADGTLSTEEFALIRTSASTSDANGRLTTSCIRTYLAQAHFASATVDAMATSKSGSPEVYLDEILSDLKHLTTRLNQVQWESTWQLPQDWPVPDEVAFALTEALLKIASVNETYRSNALPILSDYAHSLLSKITDSQTKSDALVTSFVPQLHGLARAMQNVAFSWTQESYSPFVRIFASVSTEIDTSQLDSKLIVLPEQRDAAAQCNRNSNASSYANDNQKSPSPDVLTVLQQYAMMGVPLSSRFVMWCALSVIASLLAQTITQSGKAYAAAWAELQREQPTTFVGIEMEAIEAAQQGFEQMTKTLAEITNTSTRVYTEMYARELLSTALKVTVLCAVAYKGTSLGPFVPETIASLLGDEAVLYDELLQQAAVESCAVLANVHSSVVPSLISTLRKFVQLPLPLLESDLACGSPLLNIAGTSMATCVQYQGEEAAASLTYSLLNSIARSTELAAHNTGRLHHVRGVRPAASEQSIITENTVVVTTSLAKSLGDVRFTMLAISLLLQRLQSHTQFTQTPFLTHLVPLALIAPTSSFVNVMDFLSEAASVALRARDNTQLATIHTAQQLLARGMTADAERQGKGADEAVGEQYVLRKGLYLNKLLASAIEAGAQHHREAILGHVRVLAALLAHQDFNPQYDPSTAQVYLFRNLWTAIGTSGIAIPLTPTMPPNEPLSVIALKTPILIPASVINYIDEDIEYNSMLKQEVNTAASDSLRRSLVPYLGARMFEGGKGSQGKLVFLQAVLEVEWRRSVAGRPSWMLFYFAHQGLAESSLAAPLRTIAERVFSSFLIHVSHCTESHSVGPHIYQELRNLLVAACHDSQLVRQTAHAYLERLATGFPELFARPEVVVTMLELLSLLAQSCDGEMQSVYLPEYYFSSSLANVKLVLTDSYAERKQILTQVYAISRSILARVRSEMPQELSHVLLRYLQYSDLDNQPNVDGLGKTVALDFARGLSSHDPLSNSPVRHDASGLLTRDLIAQSMYSGEVGIVPSADQREKLTRELAEHLAQAESDNAQSISMDTLRTVVYRAGASIIHTPHLDFDLIYYLVALPMAICTKSSLLCATQAWAWVMAARPDTETAIISEIATGWGRTIDAQQGIYSSHLIARDALLRKTDMSSFDREEITAEESCADKLFTGHRLVLQLLLDRLQASRSGNPALVTQMTFLVRRQVDAICLLSTHPLMRTTYHTLVLFCLRVLSSSHLDAMVEVCLRDAVSRLALHWFTTRAEWAFGGDRKRATAELQVLCEVQQALRTANLRADSLMTSSTVAQIRTPTVHSAQPLTLTCTMAQGVSHVQLMLQLLRSLYQHEEYLLNVWLNPTADMLHKPAEFSIETLHAAWMIDAVIAAQVVERSHSTLLAAELGKLVRAVPHRAIHTASTIDGILAEHVSLAKKQGTNMKWLNLWAPVKPVQAIELLQPGVGGHPLVLQYAMRVLEEHPTDLVFFYIPQLVQALREDSYGYVAQFILKTSLISQLFCHQILWNMDANKYKDDNAEVPDPLKPTLDKMGERILEQLSGEAKDFYEREFSFFNEVTAISGTLKPYIKKSKAEKKAKIDEEMAKIRVDPGVYLPSNPDGAVVGLDRKSGRPLQSHAKAPFMATFLVRRPEGSKLDAEGNQVYHDVWQSAIFKVGDDCRQDVLALQVIAQFKNIYMSIGLDVYLDPYRVTATAPGCGVIDVVPNATSRDEMGRQKINDLVDFFHTRFGSEHTVGFQKARLNFIQSMAAYSVICHILQIRDRHNGNIMIDGEGHLVHIDFGFLFDIGPGGMRFEPYSFKLSLEMVAVMGGAGSPGFRMFEQLVVKAFLACRPYVDQIVSTCALMLGTDLPSFKGPSTFQRLRDRFKPNLDEREAAKHAANLVKDAYGNRRAVLYDLLQEKQNHIPYRK</sequence>
<dbReference type="GO" id="GO:0046854">
    <property type="term" value="P:phosphatidylinositol phosphate biosynthetic process"/>
    <property type="evidence" value="ECO:0007669"/>
    <property type="project" value="InterPro"/>
</dbReference>
<evidence type="ECO:0000256" key="1">
    <source>
        <dbReference type="ARBA" id="ARBA00001686"/>
    </source>
</evidence>
<keyword evidence="6" id="KW-0418">Kinase</keyword>
<dbReference type="InterPro" id="IPR036940">
    <property type="entry name" value="PI3/4_kinase_cat_sf"/>
</dbReference>
<gene>
    <name evidence="10" type="primary">STT4</name>
    <name evidence="10" type="ORF">MYAM1_001067</name>
</gene>
<dbReference type="SUPFAM" id="SSF48371">
    <property type="entry name" value="ARM repeat"/>
    <property type="match status" value="1"/>
</dbReference>
<dbReference type="InterPro" id="IPR001263">
    <property type="entry name" value="PI3K_accessory_dom"/>
</dbReference>
<keyword evidence="4 10" id="KW-0808">Transferase</keyword>
<dbReference type="Pfam" id="PF00454">
    <property type="entry name" value="PI3_PI4_kinase"/>
    <property type="match status" value="1"/>
</dbReference>
<evidence type="ECO:0000256" key="2">
    <source>
        <dbReference type="ARBA" id="ARBA00006209"/>
    </source>
</evidence>